<feature type="transmembrane region" description="Helical" evidence="7">
    <location>
        <begin position="80"/>
        <end position="104"/>
    </location>
</feature>
<organism evidence="9 10">
    <name type="scientific">Fuscibacter oryzae</name>
    <dbReference type="NCBI Taxonomy" id="2803939"/>
    <lineage>
        <taxon>Bacteria</taxon>
        <taxon>Pseudomonadati</taxon>
        <taxon>Pseudomonadota</taxon>
        <taxon>Alphaproteobacteria</taxon>
        <taxon>Rhodobacterales</taxon>
        <taxon>Paracoccaceae</taxon>
        <taxon>Fuscibacter</taxon>
    </lineage>
</organism>
<dbReference type="RefSeq" id="WP_202661660.1">
    <property type="nucleotide sequence ID" value="NZ_JAESVP010000006.1"/>
</dbReference>
<feature type="transmembrane region" description="Helical" evidence="7">
    <location>
        <begin position="182"/>
        <end position="211"/>
    </location>
</feature>
<dbReference type="EMBL" id="JAESVP010000006">
    <property type="protein sequence ID" value="MBL4929127.1"/>
    <property type="molecule type" value="Genomic_DNA"/>
</dbReference>
<keyword evidence="3" id="KW-1003">Cell membrane</keyword>
<dbReference type="SUPFAM" id="SSF161098">
    <property type="entry name" value="MetI-like"/>
    <property type="match status" value="2"/>
</dbReference>
<feature type="transmembrane region" description="Helical" evidence="7">
    <location>
        <begin position="350"/>
        <end position="374"/>
    </location>
</feature>
<evidence type="ECO:0000256" key="4">
    <source>
        <dbReference type="ARBA" id="ARBA00022692"/>
    </source>
</evidence>
<feature type="transmembrane region" description="Helical" evidence="7">
    <location>
        <begin position="274"/>
        <end position="299"/>
    </location>
</feature>
<name>A0A8J7MRG2_9RHOB</name>
<evidence type="ECO:0000259" key="8">
    <source>
        <dbReference type="PROSITE" id="PS50928"/>
    </source>
</evidence>
<comment type="similarity">
    <text evidence="7">Belongs to the binding-protein-dependent transport system permease family.</text>
</comment>
<dbReference type="AlphaFoldDB" id="A0A8J7MRG2"/>
<gene>
    <name evidence="9" type="ORF">JI744_13515</name>
</gene>
<evidence type="ECO:0000256" key="5">
    <source>
        <dbReference type="ARBA" id="ARBA00022989"/>
    </source>
</evidence>
<protein>
    <submittedName>
        <fullName evidence="9">ABC transporter permease subunit</fullName>
    </submittedName>
</protein>
<dbReference type="PANTHER" id="PTHR30183:SF9">
    <property type="entry name" value="THIAMINE TRANSPORT SYSTEM PERMEASE PROTEIN THIP"/>
    <property type="match status" value="1"/>
</dbReference>
<keyword evidence="2 7" id="KW-0813">Transport</keyword>
<feature type="domain" description="ABC transmembrane type-1" evidence="8">
    <location>
        <begin position="316"/>
        <end position="502"/>
    </location>
</feature>
<dbReference type="PANTHER" id="PTHR30183">
    <property type="entry name" value="MOLYBDENUM TRANSPORT SYSTEM PERMEASE PROTEIN MODB"/>
    <property type="match status" value="1"/>
</dbReference>
<evidence type="ECO:0000256" key="7">
    <source>
        <dbReference type="RuleBase" id="RU363032"/>
    </source>
</evidence>
<feature type="transmembrane region" description="Helical" evidence="7">
    <location>
        <begin position="380"/>
        <end position="402"/>
    </location>
</feature>
<dbReference type="InterPro" id="IPR000515">
    <property type="entry name" value="MetI-like"/>
</dbReference>
<dbReference type="Pfam" id="PF00528">
    <property type="entry name" value="BPD_transp_1"/>
    <property type="match status" value="1"/>
</dbReference>
<sequence>MASGARPLIAGAVALLIVALSLGSATVTALSATSWQMTAADWAAVRFTVVQSGLSAIASTLLAVPLARAMVRRRFWGRGLFLRLLAAPFLLPTIVAVLALLAIFGRSGPVNAGLQVLGLPALSIFGLHGVVLAHVFLNLPLACRMLVHGWQAIPAERFRLAESLGMGPGPQFRHLEWPMIRAVAPGAAVLVFLLCLTSFAVALTLGGGPAASTVELAIYQALRFDFDPGRAGLLAAVQFTLCAGVTLVAMRLTRDEGFGAGLGRAHPVPAPGGWRLAVDALVLGLGALFLLSPLAALLWRGVPGLAGLPSGVWVAAGRSLVVAVVSAVLASAAGLALVQARVTGARWAELAGMLPLAASGLVIGTGLFLVLRPFGAVERLALPVTVLVNATLSLPFLVRLLLPEARQVEADYGRLAGSLGLVGMARLRLLVLPRLARPLGFGTGLSAALSMGDLGVIALFAGERSVTLPLMVQRLAGAYRMEAAGAAALVLVALSFALFWGFDRMGARHADA</sequence>
<dbReference type="PROSITE" id="PS50928">
    <property type="entry name" value="ABC_TM1"/>
    <property type="match status" value="2"/>
</dbReference>
<dbReference type="GO" id="GO:0005886">
    <property type="term" value="C:plasma membrane"/>
    <property type="evidence" value="ECO:0007669"/>
    <property type="project" value="UniProtKB-SubCell"/>
</dbReference>
<accession>A0A8J7MRG2</accession>
<dbReference type="Gene3D" id="1.10.3720.10">
    <property type="entry name" value="MetI-like"/>
    <property type="match status" value="2"/>
</dbReference>
<dbReference type="GO" id="GO:0055085">
    <property type="term" value="P:transmembrane transport"/>
    <property type="evidence" value="ECO:0007669"/>
    <property type="project" value="InterPro"/>
</dbReference>
<feature type="transmembrane region" description="Helical" evidence="7">
    <location>
        <begin position="116"/>
        <end position="137"/>
    </location>
</feature>
<feature type="transmembrane region" description="Helical" evidence="7">
    <location>
        <begin position="49"/>
        <end position="68"/>
    </location>
</feature>
<keyword evidence="6 7" id="KW-0472">Membrane</keyword>
<comment type="caution">
    <text evidence="9">The sequence shown here is derived from an EMBL/GenBank/DDBJ whole genome shotgun (WGS) entry which is preliminary data.</text>
</comment>
<feature type="transmembrane region" description="Helical" evidence="7">
    <location>
        <begin position="483"/>
        <end position="502"/>
    </location>
</feature>
<proteinExistence type="inferred from homology"/>
<feature type="transmembrane region" description="Helical" evidence="7">
    <location>
        <begin position="439"/>
        <end position="462"/>
    </location>
</feature>
<dbReference type="InterPro" id="IPR035906">
    <property type="entry name" value="MetI-like_sf"/>
</dbReference>
<evidence type="ECO:0000256" key="6">
    <source>
        <dbReference type="ARBA" id="ARBA00023136"/>
    </source>
</evidence>
<evidence type="ECO:0000256" key="2">
    <source>
        <dbReference type="ARBA" id="ARBA00022448"/>
    </source>
</evidence>
<dbReference type="Proteomes" id="UP000619033">
    <property type="component" value="Unassembled WGS sequence"/>
</dbReference>
<feature type="domain" description="ABC transmembrane type-1" evidence="8">
    <location>
        <begin position="45"/>
        <end position="249"/>
    </location>
</feature>
<reference evidence="9" key="1">
    <citation type="submission" date="2021-01" db="EMBL/GenBank/DDBJ databases">
        <title>Genome seq and assembly of Tabrizicola sp. KVB23.</title>
        <authorList>
            <person name="Chhetri G."/>
        </authorList>
    </citation>
    <scope>NUCLEOTIDE SEQUENCE</scope>
    <source>
        <strain evidence="9">KVB23</strain>
    </source>
</reference>
<feature type="transmembrane region" description="Helical" evidence="7">
    <location>
        <begin position="319"/>
        <end position="338"/>
    </location>
</feature>
<evidence type="ECO:0000256" key="1">
    <source>
        <dbReference type="ARBA" id="ARBA00004651"/>
    </source>
</evidence>
<dbReference type="CDD" id="cd06261">
    <property type="entry name" value="TM_PBP2"/>
    <property type="match status" value="1"/>
</dbReference>
<evidence type="ECO:0000313" key="10">
    <source>
        <dbReference type="Proteomes" id="UP000619033"/>
    </source>
</evidence>
<feature type="transmembrane region" description="Helical" evidence="7">
    <location>
        <begin position="231"/>
        <end position="253"/>
    </location>
</feature>
<evidence type="ECO:0000313" key="9">
    <source>
        <dbReference type="EMBL" id="MBL4929127.1"/>
    </source>
</evidence>
<comment type="subcellular location">
    <subcellularLocation>
        <location evidence="1 7">Cell membrane</location>
        <topology evidence="1 7">Multi-pass membrane protein</topology>
    </subcellularLocation>
</comment>
<keyword evidence="10" id="KW-1185">Reference proteome</keyword>
<evidence type="ECO:0000256" key="3">
    <source>
        <dbReference type="ARBA" id="ARBA00022475"/>
    </source>
</evidence>
<keyword evidence="5 7" id="KW-1133">Transmembrane helix</keyword>
<keyword evidence="4 7" id="KW-0812">Transmembrane</keyword>